<protein>
    <recommendedName>
        <fullName evidence="2">Acyltransferase 3 domain-containing protein</fullName>
    </recommendedName>
</protein>
<dbReference type="EMBL" id="GG704708">
    <property type="protein sequence ID" value="EEX24818.1"/>
    <property type="molecule type" value="Genomic_DNA"/>
</dbReference>
<dbReference type="GO" id="GO:0016747">
    <property type="term" value="F:acyltransferase activity, transferring groups other than amino-acyl groups"/>
    <property type="evidence" value="ECO:0007669"/>
    <property type="project" value="InterPro"/>
</dbReference>
<evidence type="ECO:0000259" key="2">
    <source>
        <dbReference type="Pfam" id="PF01757"/>
    </source>
</evidence>
<feature type="transmembrane region" description="Helical" evidence="1">
    <location>
        <begin position="266"/>
        <end position="286"/>
    </location>
</feature>
<feature type="transmembrane region" description="Helical" evidence="1">
    <location>
        <begin position="94"/>
        <end position="113"/>
    </location>
</feature>
<dbReference type="RefSeq" id="WP_003686506.1">
    <property type="nucleotide sequence ID" value="NZ_GG704708.1"/>
</dbReference>
<feature type="transmembrane region" description="Helical" evidence="1">
    <location>
        <begin position="12"/>
        <end position="33"/>
    </location>
</feature>
<feature type="transmembrane region" description="Helical" evidence="1">
    <location>
        <begin position="128"/>
        <end position="148"/>
    </location>
</feature>
<dbReference type="InterPro" id="IPR002656">
    <property type="entry name" value="Acyl_transf_3_dom"/>
</dbReference>
<organism evidence="3">
    <name type="scientific">Limosilactobacillus fermentum 28-3-CHN</name>
    <dbReference type="NCBI Taxonomy" id="575599"/>
    <lineage>
        <taxon>Bacteria</taxon>
        <taxon>Bacillati</taxon>
        <taxon>Bacillota</taxon>
        <taxon>Bacilli</taxon>
        <taxon>Lactobacillales</taxon>
        <taxon>Lactobacillaceae</taxon>
        <taxon>Limosilactobacillus</taxon>
    </lineage>
</organism>
<keyword evidence="1" id="KW-0812">Transmembrane</keyword>
<feature type="transmembrane region" description="Helical" evidence="1">
    <location>
        <begin position="306"/>
        <end position="339"/>
    </location>
</feature>
<name>D0DVR7_LIMFE</name>
<reference evidence="3" key="1">
    <citation type="submission" date="2009-08" db="EMBL/GenBank/DDBJ databases">
        <title>The Genome Sequence of Lactobacillus fermentum 28-3-CHN.</title>
        <authorList>
            <consortium name="The Broad Institute Genome Sequencing Platform"/>
            <person name="Ward D."/>
            <person name="Feldgarden M."/>
            <person name="Earl A."/>
            <person name="Young S.K."/>
            <person name="Zeng Q."/>
            <person name="Koehrsen M."/>
            <person name="Alvarado L."/>
            <person name="Berlin A."/>
            <person name="Bochicchio J."/>
            <person name="Borenstein D."/>
            <person name="Chapman S.B."/>
            <person name="Chen Z."/>
            <person name="Engels R."/>
            <person name="Freedman E."/>
            <person name="Gellesch M."/>
            <person name="Goldberg J."/>
            <person name="Griggs A."/>
            <person name="Gujja S."/>
            <person name="Heilman E."/>
            <person name="Heiman D."/>
            <person name="Hepburn T."/>
            <person name="Howarth C."/>
            <person name="Jen D."/>
            <person name="Larson L."/>
            <person name="Lewis B."/>
            <person name="Mehta T."/>
            <person name="Park D."/>
            <person name="Pearson M."/>
            <person name="Roberts A."/>
            <person name="Saif S."/>
            <person name="Shea T."/>
            <person name="Shenoy N."/>
            <person name="Sisk P."/>
            <person name="Stolte C."/>
            <person name="Sykes S."/>
            <person name="Thomson T."/>
            <person name="Walk T."/>
            <person name="White J."/>
            <person name="Yandava C."/>
            <person name="Liu Y."/>
            <person name="Xu Q."/>
            <person name="Haas B."/>
            <person name="Nusbaum C."/>
            <person name="Birren B."/>
        </authorList>
    </citation>
    <scope>NUCLEOTIDE SEQUENCE</scope>
    <source>
        <strain evidence="3">28-3-CHN</strain>
    </source>
</reference>
<keyword evidence="1" id="KW-1133">Transmembrane helix</keyword>
<evidence type="ECO:0000313" key="3">
    <source>
        <dbReference type="EMBL" id="EEX24818.1"/>
    </source>
</evidence>
<dbReference type="AlphaFoldDB" id="D0DVR7"/>
<sequence length="346" mass="39634">MKRILNRDSRIELLRILGMLMIIQSHFYIFGNWSGTQTLNPKNTVKILALDGLGPAGAIIFFIITGYFANLSLDFQSDLKKAKRKAFNTWKKTFTYSVVITIILIAIGVNVKLKELIIAFLPFTLGEYWFITSYMLLIIFSPFINILLSNLSNKQLKILNILLFLPQVLMLANNSSVSRFLLAISGYIIGATIRIKKSEFINIKAHNYIILMLLIYAFELCSVYFSRLLGTRFEHSAHFTQYVPAYIIAICIFVLFLKFPTFHSKIINLLALGSFAAYLITEQIVFRKILWTQIVNASGVQNSPYLYLFSLSTVVVIYVICSLFDLFISYLCLLFCSYFKGDRTVH</sequence>
<feature type="transmembrane region" description="Helical" evidence="1">
    <location>
        <begin position="53"/>
        <end position="73"/>
    </location>
</feature>
<gene>
    <name evidence="3" type="ORF">HMPREF0513_01756</name>
</gene>
<feature type="transmembrane region" description="Helical" evidence="1">
    <location>
        <begin position="239"/>
        <end position="259"/>
    </location>
</feature>
<proteinExistence type="predicted"/>
<evidence type="ECO:0000256" key="1">
    <source>
        <dbReference type="SAM" id="Phobius"/>
    </source>
</evidence>
<dbReference type="HOGENOM" id="CLU_061343_1_0_9"/>
<feature type="transmembrane region" description="Helical" evidence="1">
    <location>
        <begin position="207"/>
        <end position="227"/>
    </location>
</feature>
<accession>D0DVR7</accession>
<dbReference type="Pfam" id="PF01757">
    <property type="entry name" value="Acyl_transf_3"/>
    <property type="match status" value="1"/>
</dbReference>
<feature type="domain" description="Acyltransferase 3" evidence="2">
    <location>
        <begin position="10"/>
        <end position="320"/>
    </location>
</feature>
<dbReference type="Proteomes" id="UP000004920">
    <property type="component" value="Unassembled WGS sequence"/>
</dbReference>
<keyword evidence="1" id="KW-0472">Membrane</keyword>